<dbReference type="Gene3D" id="3.40.50.1820">
    <property type="entry name" value="alpha/beta hydrolase"/>
    <property type="match status" value="1"/>
</dbReference>
<accession>A0AAE0P217</accession>
<dbReference type="Pfam" id="PF08538">
    <property type="entry name" value="DUF1749"/>
    <property type="match status" value="1"/>
</dbReference>
<proteinExistence type="predicted"/>
<dbReference type="PANTHER" id="PTHR31591">
    <property type="entry name" value="UPF0613 PROTEIN PB24D3.06C"/>
    <property type="match status" value="1"/>
</dbReference>
<dbReference type="SUPFAM" id="SSF53474">
    <property type="entry name" value="alpha/beta-Hydrolases"/>
    <property type="match status" value="1"/>
</dbReference>
<protein>
    <recommendedName>
        <fullName evidence="3">DUF1749-domain-containing protein</fullName>
    </recommendedName>
</protein>
<evidence type="ECO:0000313" key="2">
    <source>
        <dbReference type="Proteomes" id="UP001281003"/>
    </source>
</evidence>
<evidence type="ECO:0008006" key="3">
    <source>
        <dbReference type="Google" id="ProtNLM"/>
    </source>
</evidence>
<reference evidence="1" key="2">
    <citation type="submission" date="2023-07" db="EMBL/GenBank/DDBJ databases">
        <authorList>
            <consortium name="Lawrence Berkeley National Laboratory"/>
            <person name="Haridas S."/>
            <person name="Hensen N."/>
            <person name="Bonometti L."/>
            <person name="Westerberg I."/>
            <person name="Brannstrom I.O."/>
            <person name="Guillou S."/>
            <person name="Cros-Aarteil S."/>
            <person name="Calhoun S."/>
            <person name="Kuo A."/>
            <person name="Mondo S."/>
            <person name="Pangilinan J."/>
            <person name="Riley R."/>
            <person name="LaButti K."/>
            <person name="Andreopoulos B."/>
            <person name="Lipzen A."/>
            <person name="Chen C."/>
            <person name="Yanf M."/>
            <person name="Daum C."/>
            <person name="Ng V."/>
            <person name="Clum A."/>
            <person name="Steindorff A."/>
            <person name="Ohm R."/>
            <person name="Martin F."/>
            <person name="Silar P."/>
            <person name="Natvig D."/>
            <person name="Lalanne C."/>
            <person name="Gautier V."/>
            <person name="Ament-velasquez S.L."/>
            <person name="Kruys A."/>
            <person name="Hutchinson M.I."/>
            <person name="Powell A.J."/>
            <person name="Barry K."/>
            <person name="Miller A.N."/>
            <person name="Grigoriev I.V."/>
            <person name="Debuchy R."/>
            <person name="Gladieux P."/>
            <person name="Thoren M.H."/>
            <person name="Johannesson H."/>
        </authorList>
    </citation>
    <scope>NUCLEOTIDE SEQUENCE</scope>
    <source>
        <strain evidence="1">FGSC 1904</strain>
    </source>
</reference>
<dbReference type="AlphaFoldDB" id="A0AAE0P217"/>
<reference evidence="1" key="1">
    <citation type="journal article" date="2023" name="Mol. Phylogenet. Evol.">
        <title>Genome-scale phylogeny and comparative genomics of the fungal order Sordariales.</title>
        <authorList>
            <person name="Hensen N."/>
            <person name="Bonometti L."/>
            <person name="Westerberg I."/>
            <person name="Brannstrom I.O."/>
            <person name="Guillou S."/>
            <person name="Cros-Aarteil S."/>
            <person name="Calhoun S."/>
            <person name="Haridas S."/>
            <person name="Kuo A."/>
            <person name="Mondo S."/>
            <person name="Pangilinan J."/>
            <person name="Riley R."/>
            <person name="LaButti K."/>
            <person name="Andreopoulos B."/>
            <person name="Lipzen A."/>
            <person name="Chen C."/>
            <person name="Yan M."/>
            <person name="Daum C."/>
            <person name="Ng V."/>
            <person name="Clum A."/>
            <person name="Steindorff A."/>
            <person name="Ohm R.A."/>
            <person name="Martin F."/>
            <person name="Silar P."/>
            <person name="Natvig D.O."/>
            <person name="Lalanne C."/>
            <person name="Gautier V."/>
            <person name="Ament-Velasquez S.L."/>
            <person name="Kruys A."/>
            <person name="Hutchinson M.I."/>
            <person name="Powell A.J."/>
            <person name="Barry K."/>
            <person name="Miller A.N."/>
            <person name="Grigoriev I.V."/>
            <person name="Debuchy R."/>
            <person name="Gladieux P."/>
            <person name="Hiltunen Thoren M."/>
            <person name="Johannesson H."/>
        </authorList>
    </citation>
    <scope>NUCLEOTIDE SEQUENCE</scope>
    <source>
        <strain evidence="1">FGSC 1904</strain>
    </source>
</reference>
<dbReference type="Proteomes" id="UP001281003">
    <property type="component" value="Unassembled WGS sequence"/>
</dbReference>
<dbReference type="InterPro" id="IPR013744">
    <property type="entry name" value="SidJ"/>
</dbReference>
<comment type="caution">
    <text evidence="1">The sequence shown here is derived from an EMBL/GenBank/DDBJ whole genome shotgun (WGS) entry which is preliminary data.</text>
</comment>
<sequence length="339" mass="37952">MAPFQPAPVQPYRVLVHNYPSHDPNSNRFAQAYQHETNGHKRNALIFLGGLGDGPHGIPYVKQIADSLLGESDFTVYEPRLSSAFSAWGYGSLEQDVKEISALVKYLRTTATSKTEKIVLMGHSTGCQDCMHYATHGVELGLEEVDGFILQGPVSDREAILAVFEEESPGKGQARLDLSVNVAKRLISEGTAHDCMPREWLPKEFWASPISAYRWCSLASFGGDDDYFSSDLPDEKLAEIWGKVSKPTLILPSENDEHVPEWIDVVDMMDKWKSFSKEGVISSLSGLIPEADHRVEFGPAGERAERAQGWLCDRVHDFLRQLEQQWQEEVIDAAMRESQ</sequence>
<dbReference type="EMBL" id="JAUTDP010000012">
    <property type="protein sequence ID" value="KAK3391931.1"/>
    <property type="molecule type" value="Genomic_DNA"/>
</dbReference>
<dbReference type="InterPro" id="IPR029058">
    <property type="entry name" value="AB_hydrolase_fold"/>
</dbReference>
<name>A0AAE0P217_SORBR</name>
<organism evidence="1 2">
    <name type="scientific">Sordaria brevicollis</name>
    <dbReference type="NCBI Taxonomy" id="83679"/>
    <lineage>
        <taxon>Eukaryota</taxon>
        <taxon>Fungi</taxon>
        <taxon>Dikarya</taxon>
        <taxon>Ascomycota</taxon>
        <taxon>Pezizomycotina</taxon>
        <taxon>Sordariomycetes</taxon>
        <taxon>Sordariomycetidae</taxon>
        <taxon>Sordariales</taxon>
        <taxon>Sordariaceae</taxon>
        <taxon>Sordaria</taxon>
    </lineage>
</organism>
<dbReference type="PANTHER" id="PTHR31591:SF7">
    <property type="entry name" value="DUF1749-DOMAIN-CONTAINING PROTEIN"/>
    <property type="match status" value="1"/>
</dbReference>
<gene>
    <name evidence="1" type="ORF">B0T20DRAFT_422594</name>
</gene>
<evidence type="ECO:0000313" key="1">
    <source>
        <dbReference type="EMBL" id="KAK3391931.1"/>
    </source>
</evidence>
<keyword evidence="2" id="KW-1185">Reference proteome</keyword>